<dbReference type="EMBL" id="MU275858">
    <property type="protein sequence ID" value="KAI0050834.1"/>
    <property type="molecule type" value="Genomic_DNA"/>
</dbReference>
<comment type="caution">
    <text evidence="1">The sequence shown here is derived from an EMBL/GenBank/DDBJ whole genome shotgun (WGS) entry which is preliminary data.</text>
</comment>
<protein>
    <submittedName>
        <fullName evidence="1">Phosphoglycerate mutase-like protein</fullName>
    </submittedName>
</protein>
<dbReference type="Proteomes" id="UP000814033">
    <property type="component" value="Unassembled WGS sequence"/>
</dbReference>
<gene>
    <name evidence="1" type="ORF">FA95DRAFT_1486656</name>
</gene>
<organism evidence="1 2">
    <name type="scientific">Auriscalpium vulgare</name>
    <dbReference type="NCBI Taxonomy" id="40419"/>
    <lineage>
        <taxon>Eukaryota</taxon>
        <taxon>Fungi</taxon>
        <taxon>Dikarya</taxon>
        <taxon>Basidiomycota</taxon>
        <taxon>Agaricomycotina</taxon>
        <taxon>Agaricomycetes</taxon>
        <taxon>Russulales</taxon>
        <taxon>Auriscalpiaceae</taxon>
        <taxon>Auriscalpium</taxon>
    </lineage>
</organism>
<proteinExistence type="predicted"/>
<reference evidence="1" key="1">
    <citation type="submission" date="2021-02" db="EMBL/GenBank/DDBJ databases">
        <authorList>
            <consortium name="DOE Joint Genome Institute"/>
            <person name="Ahrendt S."/>
            <person name="Looney B.P."/>
            <person name="Miyauchi S."/>
            <person name="Morin E."/>
            <person name="Drula E."/>
            <person name="Courty P.E."/>
            <person name="Chicoki N."/>
            <person name="Fauchery L."/>
            <person name="Kohler A."/>
            <person name="Kuo A."/>
            <person name="Labutti K."/>
            <person name="Pangilinan J."/>
            <person name="Lipzen A."/>
            <person name="Riley R."/>
            <person name="Andreopoulos W."/>
            <person name="He G."/>
            <person name="Johnson J."/>
            <person name="Barry K.W."/>
            <person name="Grigoriev I.V."/>
            <person name="Nagy L."/>
            <person name="Hibbett D."/>
            <person name="Henrissat B."/>
            <person name="Matheny P.B."/>
            <person name="Labbe J."/>
            <person name="Martin F."/>
        </authorList>
    </citation>
    <scope>NUCLEOTIDE SEQUENCE</scope>
    <source>
        <strain evidence="1">FP105234-sp</strain>
    </source>
</reference>
<keyword evidence="2" id="KW-1185">Reference proteome</keyword>
<accession>A0ACB8S3I9</accession>
<evidence type="ECO:0000313" key="2">
    <source>
        <dbReference type="Proteomes" id="UP000814033"/>
    </source>
</evidence>
<evidence type="ECO:0000313" key="1">
    <source>
        <dbReference type="EMBL" id="KAI0050834.1"/>
    </source>
</evidence>
<sequence>MRFSLSSRSRLTLPCVALTVNLLSGAVCGQVAFNPLEHSGPASPYFDAPSQSGIQVDTPAGCVVDQAAYIVRHGARYPEPGSFASWQSLFSKIQNASFTARGPLSFLPSWVPPVDDASHEIAFLSATGAAEAFGLGVGLRKRYGFTSGGGNLTVWSASQQRVLDTASYFLRGYLSQGSYLGLPTENRGTVVSLPDSVNFTFANSLTPTTSCPAFATGDTSSARANAFRASFQGAIAKRINKFLDGLQINSSDVGVMQDLCGFQAEINGDTRFCDVFQPSEWLDYEYADDLNYYYGSGPGNPFSGATGFPLLKAITDLFVLGPDRSTPFGSFVPPPLLMGFTHDNDLPPVISALGIWNDSDVSPLSPTTPNPKRHFRSSYLVAFRGYIALERLSCGAPEAPTVRHIPGQVNMQPGARADAAKFVRIRVNTSPVPVPECTSGPGLTCPLENFAKYVAKRGESVGDYITTCGLQDVSNATGTADFFTNIPAGTAMLLL</sequence>
<reference evidence="1" key="2">
    <citation type="journal article" date="2022" name="New Phytol.">
        <title>Evolutionary transition to the ectomycorrhizal habit in the genomes of a hyperdiverse lineage of mushroom-forming fungi.</title>
        <authorList>
            <person name="Looney B."/>
            <person name="Miyauchi S."/>
            <person name="Morin E."/>
            <person name="Drula E."/>
            <person name="Courty P.E."/>
            <person name="Kohler A."/>
            <person name="Kuo A."/>
            <person name="LaButti K."/>
            <person name="Pangilinan J."/>
            <person name="Lipzen A."/>
            <person name="Riley R."/>
            <person name="Andreopoulos W."/>
            <person name="He G."/>
            <person name="Johnson J."/>
            <person name="Nolan M."/>
            <person name="Tritt A."/>
            <person name="Barry K.W."/>
            <person name="Grigoriev I.V."/>
            <person name="Nagy L.G."/>
            <person name="Hibbett D."/>
            <person name="Henrissat B."/>
            <person name="Matheny P.B."/>
            <person name="Labbe J."/>
            <person name="Martin F.M."/>
        </authorList>
    </citation>
    <scope>NUCLEOTIDE SEQUENCE</scope>
    <source>
        <strain evidence="1">FP105234-sp</strain>
    </source>
</reference>
<name>A0ACB8S3I9_9AGAM</name>